<reference evidence="4 5" key="1">
    <citation type="submission" date="2021-03" db="EMBL/GenBank/DDBJ databases">
        <title>Genomic Encyclopedia of Type Strains, Phase IV (KMG-IV): sequencing the most valuable type-strain genomes for metagenomic binning, comparative biology and taxonomic classification.</title>
        <authorList>
            <person name="Goeker M."/>
        </authorList>
    </citation>
    <scope>NUCLEOTIDE SEQUENCE [LARGE SCALE GENOMIC DNA]</scope>
    <source>
        <strain evidence="4 5">DSM 24738</strain>
    </source>
</reference>
<evidence type="ECO:0000259" key="2">
    <source>
        <dbReference type="PROSITE" id="PS50943"/>
    </source>
</evidence>
<dbReference type="SMART" id="SM00530">
    <property type="entry name" value="HTH_XRE"/>
    <property type="match status" value="1"/>
</dbReference>
<dbReference type="PROSITE" id="PS50943">
    <property type="entry name" value="HTH_CROC1"/>
    <property type="match status" value="1"/>
</dbReference>
<organism evidence="4 5">
    <name type="scientific">Ammoniphilus resinae</name>
    <dbReference type="NCBI Taxonomy" id="861532"/>
    <lineage>
        <taxon>Bacteria</taxon>
        <taxon>Bacillati</taxon>
        <taxon>Bacillota</taxon>
        <taxon>Bacilli</taxon>
        <taxon>Bacillales</taxon>
        <taxon>Paenibacillaceae</taxon>
        <taxon>Aneurinibacillus group</taxon>
        <taxon>Ammoniphilus</taxon>
    </lineage>
</organism>
<evidence type="ECO:0000256" key="1">
    <source>
        <dbReference type="ARBA" id="ARBA00023125"/>
    </source>
</evidence>
<dbReference type="Pfam" id="PF08671">
    <property type="entry name" value="SinI"/>
    <property type="match status" value="1"/>
</dbReference>
<dbReference type="CDD" id="cd00093">
    <property type="entry name" value="HTH_XRE"/>
    <property type="match status" value="1"/>
</dbReference>
<gene>
    <name evidence="4" type="ORF">J2Z37_004134</name>
</gene>
<keyword evidence="1" id="KW-0238">DNA-binding</keyword>
<sequence length="110" mass="12715">MIGHKIHLLRIKNGLSISELAKRADVSKSYLSTVERSNDSNPSVQFLGKIARALHISIDDLLQEDVLTYGVHALDSEWEELLNEIKESNMTKEQFRDFIEYKQWVKKNSL</sequence>
<dbReference type="SUPFAM" id="SSF47406">
    <property type="entry name" value="SinR repressor dimerisation domain-like"/>
    <property type="match status" value="1"/>
</dbReference>
<evidence type="ECO:0000313" key="4">
    <source>
        <dbReference type="EMBL" id="MBP1934117.1"/>
    </source>
</evidence>
<evidence type="ECO:0000259" key="3">
    <source>
        <dbReference type="PROSITE" id="PS51500"/>
    </source>
</evidence>
<evidence type="ECO:0000313" key="5">
    <source>
        <dbReference type="Proteomes" id="UP001519343"/>
    </source>
</evidence>
<feature type="domain" description="HTH cro/C1-type" evidence="2">
    <location>
        <begin position="6"/>
        <end position="61"/>
    </location>
</feature>
<name>A0ABS4GVR4_9BACL</name>
<dbReference type="InterPro" id="IPR036281">
    <property type="entry name" value="SinR/SinI_dimer_dom_sf"/>
</dbReference>
<protein>
    <submittedName>
        <fullName evidence="4">XRE family transcriptional regulator of biofilm formation</fullName>
    </submittedName>
</protein>
<accession>A0ABS4GVR4</accession>
<dbReference type="Proteomes" id="UP001519343">
    <property type="component" value="Unassembled WGS sequence"/>
</dbReference>
<comment type="caution">
    <text evidence="4">The sequence shown here is derived from an EMBL/GenBank/DDBJ whole genome shotgun (WGS) entry which is preliminary data.</text>
</comment>
<dbReference type="Pfam" id="PF01381">
    <property type="entry name" value="HTH_3"/>
    <property type="match status" value="1"/>
</dbReference>
<dbReference type="PROSITE" id="PS51500">
    <property type="entry name" value="SIN"/>
    <property type="match status" value="1"/>
</dbReference>
<dbReference type="RefSeq" id="WP_209812118.1">
    <property type="nucleotide sequence ID" value="NZ_JAGGKT010000016.1"/>
</dbReference>
<dbReference type="PANTHER" id="PTHR46797">
    <property type="entry name" value="HTH-TYPE TRANSCRIPTIONAL REGULATOR"/>
    <property type="match status" value="1"/>
</dbReference>
<feature type="domain" description="Sin" evidence="3">
    <location>
        <begin position="65"/>
        <end position="103"/>
    </location>
</feature>
<proteinExistence type="predicted"/>
<dbReference type="EMBL" id="JAGGKT010000016">
    <property type="protein sequence ID" value="MBP1934117.1"/>
    <property type="molecule type" value="Genomic_DNA"/>
</dbReference>
<keyword evidence="5" id="KW-1185">Reference proteome</keyword>
<dbReference type="InterPro" id="IPR001387">
    <property type="entry name" value="Cro/C1-type_HTH"/>
</dbReference>
<dbReference type="InterPro" id="IPR010981">
    <property type="entry name" value="SinR/SinI_dimer_dom"/>
</dbReference>
<dbReference type="Gene3D" id="1.10.260.40">
    <property type="entry name" value="lambda repressor-like DNA-binding domains"/>
    <property type="match status" value="1"/>
</dbReference>
<dbReference type="SUPFAM" id="SSF47413">
    <property type="entry name" value="lambda repressor-like DNA-binding domains"/>
    <property type="match status" value="1"/>
</dbReference>
<dbReference type="InterPro" id="IPR010982">
    <property type="entry name" value="Lambda_DNA-bd_dom_sf"/>
</dbReference>
<dbReference type="PANTHER" id="PTHR46797:SF13">
    <property type="entry name" value="HTH-TYPE TRANSCRIPTIONAL REGULATOR SINR"/>
    <property type="match status" value="1"/>
</dbReference>
<dbReference type="InterPro" id="IPR050807">
    <property type="entry name" value="TransReg_Diox_bact_type"/>
</dbReference>